<keyword evidence="9" id="KW-1185">Reference proteome</keyword>
<gene>
    <name evidence="8" type="ORF">J8273_1952</name>
</gene>
<feature type="domain" description="PPIase FKBP-type" evidence="7">
    <location>
        <begin position="212"/>
        <end position="300"/>
    </location>
</feature>
<feature type="compositionally biased region" description="Basic and acidic residues" evidence="6">
    <location>
        <begin position="175"/>
        <end position="189"/>
    </location>
</feature>
<comment type="caution">
    <text evidence="8">The sequence shown here is derived from an EMBL/GenBank/DDBJ whole genome shotgun (WGS) entry which is preliminary data.</text>
</comment>
<feature type="region of interest" description="Disordered" evidence="6">
    <location>
        <begin position="127"/>
        <end position="198"/>
    </location>
</feature>
<reference evidence="8" key="1">
    <citation type="submission" date="2021-05" db="EMBL/GenBank/DDBJ databases">
        <title>A free-living protist that lacks canonical eukaryotic 1 DNA replication and segregation systems.</title>
        <authorList>
            <person name="Salas-Leiva D.E."/>
            <person name="Tromer E.C."/>
            <person name="Curtis B.A."/>
            <person name="Jerlstrom-Hultqvist J."/>
            <person name="Kolisko M."/>
            <person name="Yi Z."/>
            <person name="Salas-Leiva J.S."/>
            <person name="Gallot-Lavallee L."/>
            <person name="Kops G.J.P.L."/>
            <person name="Archibald J.M."/>
            <person name="Simpson A.G.B."/>
            <person name="Roger A.J."/>
        </authorList>
    </citation>
    <scope>NUCLEOTIDE SEQUENCE</scope>
    <source>
        <strain evidence="8">BICM</strain>
    </source>
</reference>
<dbReference type="PANTHER" id="PTHR43811">
    <property type="entry name" value="FKBP-TYPE PEPTIDYL-PROLYL CIS-TRANS ISOMERASE FKPA"/>
    <property type="match status" value="1"/>
</dbReference>
<evidence type="ECO:0000256" key="2">
    <source>
        <dbReference type="ARBA" id="ARBA00013194"/>
    </source>
</evidence>
<dbReference type="PROSITE" id="PS50059">
    <property type="entry name" value="FKBP_PPIASE"/>
    <property type="match status" value="1"/>
</dbReference>
<dbReference type="EC" id="5.2.1.8" evidence="2 5"/>
<dbReference type="Pfam" id="PF00254">
    <property type="entry name" value="FKBP_C"/>
    <property type="match status" value="1"/>
</dbReference>
<comment type="catalytic activity">
    <reaction evidence="1 5">
        <text>[protein]-peptidylproline (omega=180) = [protein]-peptidylproline (omega=0)</text>
        <dbReference type="Rhea" id="RHEA:16237"/>
        <dbReference type="Rhea" id="RHEA-COMP:10747"/>
        <dbReference type="Rhea" id="RHEA-COMP:10748"/>
        <dbReference type="ChEBI" id="CHEBI:83833"/>
        <dbReference type="ChEBI" id="CHEBI:83834"/>
        <dbReference type="EC" id="5.2.1.8"/>
    </reaction>
</comment>
<dbReference type="OrthoDB" id="1902587at2759"/>
<name>A0A8J6B0V7_9EUKA</name>
<dbReference type="Gene3D" id="3.10.50.40">
    <property type="match status" value="1"/>
</dbReference>
<dbReference type="PANTHER" id="PTHR43811:SF19">
    <property type="entry name" value="39 KDA FK506-BINDING NUCLEAR PROTEIN"/>
    <property type="match status" value="1"/>
</dbReference>
<accession>A0A8J6B0V7</accession>
<evidence type="ECO:0000259" key="7">
    <source>
        <dbReference type="PROSITE" id="PS50059"/>
    </source>
</evidence>
<protein>
    <recommendedName>
        <fullName evidence="2 5">peptidylprolyl isomerase</fullName>
        <ecNumber evidence="2 5">5.2.1.8</ecNumber>
    </recommendedName>
</protein>
<sequence length="300" mass="32993">MTYQALYILRVPANGSATFDPNMTEYDAGLTSIGISSTTTSDDINPVIVSMTNVDNVTVPIAYLYPGREEVVYPMMKLEPEDIYSLGENTSFSNNSPHPVELVFFMHNNIHTTRLVNVVAPTKEELEKMREEEEEDDSADDSTYEEDSQDDSEESEESEEEEEVAPGKRQAAPTKAEKKARHEDGKDGIAEGPNGLRYKDDVVGTGATVGPRSKVSIEYVGRLAKNNKEFDRSNKGSPMKFKLGREMVIDGIEQGIVGMRVGGKRTIIIPSPLGYGKQGAPPVIPPNANLVFEVKIVDSK</sequence>
<evidence type="ECO:0000256" key="4">
    <source>
        <dbReference type="ARBA" id="ARBA00023235"/>
    </source>
</evidence>
<feature type="compositionally biased region" description="Acidic residues" evidence="6">
    <location>
        <begin position="132"/>
        <end position="164"/>
    </location>
</feature>
<dbReference type="SUPFAM" id="SSF54534">
    <property type="entry name" value="FKBP-like"/>
    <property type="match status" value="1"/>
</dbReference>
<dbReference type="GO" id="GO:0003755">
    <property type="term" value="F:peptidyl-prolyl cis-trans isomerase activity"/>
    <property type="evidence" value="ECO:0007669"/>
    <property type="project" value="UniProtKB-KW"/>
</dbReference>
<keyword evidence="3 5" id="KW-0697">Rotamase</keyword>
<dbReference type="Proteomes" id="UP000717585">
    <property type="component" value="Unassembled WGS sequence"/>
</dbReference>
<keyword evidence="4 5" id="KW-0413">Isomerase</keyword>
<dbReference type="AlphaFoldDB" id="A0A8J6B0V7"/>
<organism evidence="8 9">
    <name type="scientific">Carpediemonas membranifera</name>
    <dbReference type="NCBI Taxonomy" id="201153"/>
    <lineage>
        <taxon>Eukaryota</taxon>
        <taxon>Metamonada</taxon>
        <taxon>Carpediemonas-like organisms</taxon>
        <taxon>Carpediemonas</taxon>
    </lineage>
</organism>
<evidence type="ECO:0000256" key="1">
    <source>
        <dbReference type="ARBA" id="ARBA00000971"/>
    </source>
</evidence>
<proteinExistence type="predicted"/>
<dbReference type="EMBL" id="JAHDYR010000005">
    <property type="protein sequence ID" value="KAG9396905.1"/>
    <property type="molecule type" value="Genomic_DNA"/>
</dbReference>
<dbReference type="InterPro" id="IPR046357">
    <property type="entry name" value="PPIase_dom_sf"/>
</dbReference>
<evidence type="ECO:0000256" key="5">
    <source>
        <dbReference type="PROSITE-ProRule" id="PRU00277"/>
    </source>
</evidence>
<evidence type="ECO:0000313" key="8">
    <source>
        <dbReference type="EMBL" id="KAG9396905.1"/>
    </source>
</evidence>
<evidence type="ECO:0000256" key="6">
    <source>
        <dbReference type="SAM" id="MobiDB-lite"/>
    </source>
</evidence>
<evidence type="ECO:0000256" key="3">
    <source>
        <dbReference type="ARBA" id="ARBA00023110"/>
    </source>
</evidence>
<dbReference type="InterPro" id="IPR001179">
    <property type="entry name" value="PPIase_FKBP_dom"/>
</dbReference>
<evidence type="ECO:0000313" key="9">
    <source>
        <dbReference type="Proteomes" id="UP000717585"/>
    </source>
</evidence>